<dbReference type="InterPro" id="IPR051702">
    <property type="entry name" value="SH3_domain_YSC84-like"/>
</dbReference>
<dbReference type="OrthoDB" id="10255128at2759"/>
<dbReference type="EMBL" id="KZ819198">
    <property type="protein sequence ID" value="PWY98519.1"/>
    <property type="molecule type" value="Genomic_DNA"/>
</dbReference>
<dbReference type="InParanoid" id="A0A317XL10"/>
<feature type="compositionally biased region" description="Acidic residues" evidence="1">
    <location>
        <begin position="541"/>
        <end position="552"/>
    </location>
</feature>
<dbReference type="Gene3D" id="3.40.50.1000">
    <property type="entry name" value="HAD superfamily/HAD-like"/>
    <property type="match status" value="1"/>
</dbReference>
<reference evidence="3 4" key="1">
    <citation type="journal article" date="2018" name="Mol. Biol. Evol.">
        <title>Broad Genomic Sampling Reveals a Smut Pathogenic Ancestry of the Fungal Clade Ustilaginomycotina.</title>
        <authorList>
            <person name="Kijpornyongpan T."/>
            <person name="Mondo S.J."/>
            <person name="Barry K."/>
            <person name="Sandor L."/>
            <person name="Lee J."/>
            <person name="Lipzen A."/>
            <person name="Pangilinan J."/>
            <person name="LaButti K."/>
            <person name="Hainaut M."/>
            <person name="Henrissat B."/>
            <person name="Grigoriev I.V."/>
            <person name="Spatafora J.W."/>
            <person name="Aime M.C."/>
        </authorList>
    </citation>
    <scope>NUCLEOTIDE SEQUENCE [LARGE SCALE GENOMIC DNA]</scope>
    <source>
        <strain evidence="3 4">MCA 3645</strain>
    </source>
</reference>
<gene>
    <name evidence="3" type="ORF">BCV70DRAFT_201829</name>
</gene>
<evidence type="ECO:0000259" key="2">
    <source>
        <dbReference type="Pfam" id="PF04366"/>
    </source>
</evidence>
<dbReference type="Pfam" id="PF04366">
    <property type="entry name" value="Ysc84"/>
    <property type="match status" value="1"/>
</dbReference>
<dbReference type="STRING" id="1882483.A0A317XL10"/>
<feature type="compositionally biased region" description="Polar residues" evidence="1">
    <location>
        <begin position="976"/>
        <end position="986"/>
    </location>
</feature>
<dbReference type="InterPro" id="IPR007461">
    <property type="entry name" value="Ysc84_actin-binding"/>
</dbReference>
<dbReference type="AlphaFoldDB" id="A0A317XL10"/>
<feature type="compositionally biased region" description="Low complexity" evidence="1">
    <location>
        <begin position="717"/>
        <end position="732"/>
    </location>
</feature>
<dbReference type="PANTHER" id="PTHR15629:SF40">
    <property type="entry name" value="YSC84 ACTIN-BINDING DOMAIN-CONTAINING PROTEIN"/>
    <property type="match status" value="1"/>
</dbReference>
<feature type="compositionally biased region" description="Low complexity" evidence="1">
    <location>
        <begin position="678"/>
        <end position="698"/>
    </location>
</feature>
<evidence type="ECO:0000313" key="4">
    <source>
        <dbReference type="Proteomes" id="UP000246740"/>
    </source>
</evidence>
<sequence>MELDDGKGCRHVGKVAAAKKETQLGNVGLHATRSFIHIQSPFRPFAISSPPHLLLKFISHLFPSSTLFKQIGLRLSVKSITKHTRVSVHLHRARLLGSIANMSAAGSSSANNNAGSAAGSSSDASESRWKKWGRTAFDKSIVVSDWASGYANGASAKMGGERFWPKSGDFAEEVDKCERILRAFTVEGVQAKKTEESTESTTDAKTGKQTFMTKQRKVLRKIPPQAFKRAKGIVIYTAMRSGIAPFGGAGGAGLMLARLPDGSWSAPSSISPNNLAVGLLLGFDIFDVILLVNTEKAMEAFKSHKVTLGAETAVAAGPFGAGISGEMGLDRTPVYSYVRSRGLYGGVEAMAQAFLHRFDENERIYYWPGVTARDIFEGKVRTPPLVEPLYRALRDAETGIAQGDELERTVYETFKAPPNVAVKQLQQDSSVDILEDGERLKLPPTPEELDAMEAAGIPDEFDIAMEKKLKEEARLKAIKDREEIFALPPPPRHPTVGKYWSNRGSVPGGKRRVAPGLPDSSSIPTGSETSSPLTREMKLDESEEMTLIDLDEKDVSNEQKKPPLPVRRPGAFGEPAPSTDSIADDFHQVALYDNSAPSTDAATDLPAYEAGEASIPLDSEKRQDSSVVAEAEKESAKSEAPVPTIVAEHVDVVQPTQQSSDKDEQSSIRSVSPNPIASDGPGSSQSHQDQQQHGASSDEAMSRTASVSKPSRPPRRPAASRPVPVAPAASDATSENAGATAAEVVASTGPSIVTTASSKLTIFIDWDETISAADTLALIAPPAGSQLHGPDFAHYAEAYLSDMDKFATSFGSRDTLADQMRYLEELDQVERASVARVQKGGLFKDASLESVLDRASQVETRPGWKVAHEWMDDLAKHDRLDSYIVSVGWSARFIRRAIEHSLGHTGEGDNVELRVPAKIYANDLEVVDGKATGIMTKSVDVQQTKSIPIEGEDNTADVQGGIRTGIHKRDIVRSLLSSNPDSVPQETSDDAKTTATAPEKLSVYIGDSNTDLPSLLEAKYGILMGSNASLLETIDRVGLSHKLTSLDQFDPANDASGESTLIPVEDWNQALEVLKKIHGAHTSVE</sequence>
<protein>
    <submittedName>
        <fullName evidence="3">DUF500-domain-containing protein</fullName>
    </submittedName>
</protein>
<feature type="domain" description="Ysc84 actin-binding" evidence="2">
    <location>
        <begin position="275"/>
        <end position="395"/>
    </location>
</feature>
<feature type="region of interest" description="Disordered" evidence="1">
    <location>
        <begin position="495"/>
        <end position="735"/>
    </location>
</feature>
<evidence type="ECO:0000256" key="1">
    <source>
        <dbReference type="SAM" id="MobiDB-lite"/>
    </source>
</evidence>
<dbReference type="Proteomes" id="UP000246740">
    <property type="component" value="Unassembled WGS sequence"/>
</dbReference>
<dbReference type="SUPFAM" id="SSF56784">
    <property type="entry name" value="HAD-like"/>
    <property type="match status" value="1"/>
</dbReference>
<feature type="compositionally biased region" description="Basic and acidic residues" evidence="1">
    <location>
        <begin position="618"/>
        <end position="637"/>
    </location>
</feature>
<dbReference type="InterPro" id="IPR036412">
    <property type="entry name" value="HAD-like_sf"/>
</dbReference>
<name>A0A317XL10_9BASI</name>
<keyword evidence="4" id="KW-1185">Reference proteome</keyword>
<proteinExistence type="predicted"/>
<dbReference type="CDD" id="cd11524">
    <property type="entry name" value="SYLF"/>
    <property type="match status" value="1"/>
</dbReference>
<feature type="region of interest" description="Disordered" evidence="1">
    <location>
        <begin position="976"/>
        <end position="995"/>
    </location>
</feature>
<dbReference type="GO" id="GO:0035091">
    <property type="term" value="F:phosphatidylinositol binding"/>
    <property type="evidence" value="ECO:0007669"/>
    <property type="project" value="TreeGrafter"/>
</dbReference>
<organism evidence="3 4">
    <name type="scientific">Testicularia cyperi</name>
    <dbReference type="NCBI Taxonomy" id="1882483"/>
    <lineage>
        <taxon>Eukaryota</taxon>
        <taxon>Fungi</taxon>
        <taxon>Dikarya</taxon>
        <taxon>Basidiomycota</taxon>
        <taxon>Ustilaginomycotina</taxon>
        <taxon>Ustilaginomycetes</taxon>
        <taxon>Ustilaginales</taxon>
        <taxon>Anthracoideaceae</taxon>
        <taxon>Testicularia</taxon>
    </lineage>
</organism>
<dbReference type="InterPro" id="IPR023214">
    <property type="entry name" value="HAD_sf"/>
</dbReference>
<accession>A0A317XL10</accession>
<evidence type="ECO:0000313" key="3">
    <source>
        <dbReference type="EMBL" id="PWY98519.1"/>
    </source>
</evidence>
<dbReference type="PANTHER" id="PTHR15629">
    <property type="entry name" value="SH3YL1 PROTEIN"/>
    <property type="match status" value="1"/>
</dbReference>
<feature type="compositionally biased region" description="Low complexity" evidence="1">
    <location>
        <begin position="520"/>
        <end position="532"/>
    </location>
</feature>